<dbReference type="GO" id="GO:0007266">
    <property type="term" value="P:Rho protein signal transduction"/>
    <property type="evidence" value="ECO:0007669"/>
    <property type="project" value="TreeGrafter"/>
</dbReference>
<dbReference type="PROSITE" id="PS50108">
    <property type="entry name" value="CRIB"/>
    <property type="match status" value="1"/>
</dbReference>
<accession>A0A8C5QRD3</accession>
<dbReference type="Ensembl" id="ENSLLET00000042643.1">
    <property type="protein sequence ID" value="ENSLLEP00000040987.1"/>
    <property type="gene ID" value="ENSLLEG00000026089.1"/>
</dbReference>
<dbReference type="PANTHER" id="PTHR15344">
    <property type="entry name" value="CDC42 EFFECTOR PROTEIN BORG"/>
    <property type="match status" value="1"/>
</dbReference>
<dbReference type="Proteomes" id="UP000694569">
    <property type="component" value="Unplaced"/>
</dbReference>
<dbReference type="Pfam" id="PF00786">
    <property type="entry name" value="PBD"/>
    <property type="match status" value="1"/>
</dbReference>
<dbReference type="GO" id="GO:0005737">
    <property type="term" value="C:cytoplasm"/>
    <property type="evidence" value="ECO:0007669"/>
    <property type="project" value="TreeGrafter"/>
</dbReference>
<dbReference type="GO" id="GO:0005856">
    <property type="term" value="C:cytoskeleton"/>
    <property type="evidence" value="ECO:0007669"/>
    <property type="project" value="TreeGrafter"/>
</dbReference>
<dbReference type="PANTHER" id="PTHR15344:SF7">
    <property type="entry name" value="CDC42 EFFECTOR PROTEIN 1"/>
    <property type="match status" value="1"/>
</dbReference>
<reference evidence="5" key="1">
    <citation type="submission" date="2025-08" db="UniProtKB">
        <authorList>
            <consortium name="Ensembl"/>
        </authorList>
    </citation>
    <scope>IDENTIFICATION</scope>
</reference>
<evidence type="ECO:0000256" key="1">
    <source>
        <dbReference type="ARBA" id="ARBA00004184"/>
    </source>
</evidence>
<dbReference type="AlphaFoldDB" id="A0A8C5QRD3"/>
<dbReference type="GO" id="GO:0031267">
    <property type="term" value="F:small GTPase binding"/>
    <property type="evidence" value="ECO:0007669"/>
    <property type="project" value="TreeGrafter"/>
</dbReference>
<keyword evidence="6" id="KW-1185">Reference proteome</keyword>
<evidence type="ECO:0000313" key="5">
    <source>
        <dbReference type="Ensembl" id="ENSLLEP00000040987.1"/>
    </source>
</evidence>
<reference evidence="5" key="2">
    <citation type="submission" date="2025-09" db="UniProtKB">
        <authorList>
            <consortium name="Ensembl"/>
        </authorList>
    </citation>
    <scope>IDENTIFICATION</scope>
</reference>
<dbReference type="GO" id="GO:0031274">
    <property type="term" value="P:positive regulation of pseudopodium assembly"/>
    <property type="evidence" value="ECO:0007669"/>
    <property type="project" value="TreeGrafter"/>
</dbReference>
<evidence type="ECO:0000259" key="4">
    <source>
        <dbReference type="PROSITE" id="PS50108"/>
    </source>
</evidence>
<dbReference type="SMART" id="SM00285">
    <property type="entry name" value="PBD"/>
    <property type="match status" value="1"/>
</dbReference>
<dbReference type="GeneTree" id="ENSGT00940000160068"/>
<protein>
    <submittedName>
        <fullName evidence="5">CDC42 effector protein 1</fullName>
    </submittedName>
</protein>
<dbReference type="InterPro" id="IPR000095">
    <property type="entry name" value="CRIB_dom"/>
</dbReference>
<proteinExistence type="inferred from homology"/>
<feature type="region of interest" description="Disordered" evidence="3">
    <location>
        <begin position="235"/>
        <end position="267"/>
    </location>
</feature>
<feature type="domain" description="CRIB" evidence="4">
    <location>
        <begin position="30"/>
        <end position="44"/>
    </location>
</feature>
<dbReference type="GO" id="GO:0005886">
    <property type="term" value="C:plasma membrane"/>
    <property type="evidence" value="ECO:0007669"/>
    <property type="project" value="TreeGrafter"/>
</dbReference>
<dbReference type="GO" id="GO:0008360">
    <property type="term" value="P:regulation of cell shape"/>
    <property type="evidence" value="ECO:0007669"/>
    <property type="project" value="TreeGrafter"/>
</dbReference>
<evidence type="ECO:0000313" key="6">
    <source>
        <dbReference type="Proteomes" id="UP000694569"/>
    </source>
</evidence>
<dbReference type="InterPro" id="IPR029273">
    <property type="entry name" value="Cdc42_effect-like"/>
</dbReference>
<dbReference type="GO" id="GO:0030838">
    <property type="term" value="P:positive regulation of actin filament polymerization"/>
    <property type="evidence" value="ECO:0007669"/>
    <property type="project" value="TreeGrafter"/>
</dbReference>
<dbReference type="CDD" id="cd00132">
    <property type="entry name" value="CRIB"/>
    <property type="match status" value="1"/>
</dbReference>
<dbReference type="Pfam" id="PF14957">
    <property type="entry name" value="BORG_CEP"/>
    <property type="match status" value="1"/>
</dbReference>
<name>A0A8C5QRD3_9ANUR</name>
<dbReference type="InterPro" id="IPR051296">
    <property type="entry name" value="Cdc42_Effector_BORG/CEP"/>
</dbReference>
<evidence type="ECO:0000256" key="2">
    <source>
        <dbReference type="ARBA" id="ARBA00010770"/>
    </source>
</evidence>
<feature type="compositionally biased region" description="Polar residues" evidence="3">
    <location>
        <begin position="241"/>
        <end position="262"/>
    </location>
</feature>
<organism evidence="5 6">
    <name type="scientific">Leptobrachium leishanense</name>
    <name type="common">Leishan spiny toad</name>
    <dbReference type="NCBI Taxonomy" id="445787"/>
    <lineage>
        <taxon>Eukaryota</taxon>
        <taxon>Metazoa</taxon>
        <taxon>Chordata</taxon>
        <taxon>Craniata</taxon>
        <taxon>Vertebrata</taxon>
        <taxon>Euteleostomi</taxon>
        <taxon>Amphibia</taxon>
        <taxon>Batrachia</taxon>
        <taxon>Anura</taxon>
        <taxon>Pelobatoidea</taxon>
        <taxon>Megophryidae</taxon>
        <taxon>Leptobrachium</taxon>
    </lineage>
</organism>
<comment type="subcellular location">
    <subcellularLocation>
        <location evidence="1">Endomembrane system</location>
        <topology evidence="1">Peripheral membrane protein</topology>
    </subcellularLocation>
</comment>
<dbReference type="OrthoDB" id="9887345at2759"/>
<comment type="similarity">
    <text evidence="2">Belongs to the BORG/CEP family.</text>
</comment>
<sequence length="378" mass="42480">MMNFGSLPVIKNLVSRSKRERRLELTAEMISPPLGDFRHTVHVGRKGEVFGDASFLSKLQERQSHNRWRHFTSNLRQARWVSSGQSNPGSPICPPPAVSPIIKNAVSLPLLTNLSWIDEKNDDIEEDWKTVTQSPPGLHPGFCTLPRHPCTKERFEDTSYEMPKEDWASDDYTDAKEDSISTDPLEFSSSLWHADSMESLVMDFGPSLMSEIMNKISFSDGPTGTLYELDTNEQDLLPPNLHSSTLSTTGNDTQRDPNQSQREMTEPKGLVSWEQVNMHEEMEVEDNQNLNTEEGYTGITKDLWDMDDESEVEILAVITVLLVSSLAEFPVFPHPKLQVSSVLHSEVSSVLHPQVSSVPAPSLLSAFFLPHLSSQCFQ</sequence>
<dbReference type="GO" id="GO:0012505">
    <property type="term" value="C:endomembrane system"/>
    <property type="evidence" value="ECO:0007669"/>
    <property type="project" value="UniProtKB-SubCell"/>
</dbReference>
<evidence type="ECO:0000256" key="3">
    <source>
        <dbReference type="SAM" id="MobiDB-lite"/>
    </source>
</evidence>